<name>A0ABY8JD44_9BRAD</name>
<keyword evidence="1 3" id="KW-0560">Oxidoreductase</keyword>
<dbReference type="Pfam" id="PF00389">
    <property type="entry name" value="2-Hacid_dh"/>
    <property type="match status" value="1"/>
</dbReference>
<feature type="domain" description="D-isomer specific 2-hydroxyacid dehydrogenase NAD-binding" evidence="5">
    <location>
        <begin position="140"/>
        <end position="274"/>
    </location>
</feature>
<dbReference type="EMBL" id="CP121646">
    <property type="protein sequence ID" value="WFU62629.1"/>
    <property type="molecule type" value="Genomic_DNA"/>
</dbReference>
<dbReference type="Gene3D" id="3.40.50.720">
    <property type="entry name" value="NAD(P)-binding Rossmann-like Domain"/>
    <property type="match status" value="2"/>
</dbReference>
<dbReference type="SUPFAM" id="SSF51735">
    <property type="entry name" value="NAD(P)-binding Rossmann-fold domains"/>
    <property type="match status" value="1"/>
</dbReference>
<keyword evidence="2" id="KW-0520">NAD</keyword>
<sequence>MKVLCLWYATEEEISSIKRAMPKGTEVVAPKGEYFSRFESTYSELERHAVDADAMIGWSIPKGLLEAAKNLKILCWQHAGCDDLDLKLLKQRNVKVANIRGANAVAVAEHAMMFVLALAKQTLVKHKLALDVHKPFPTYGDDHRSAMLDGRTIAVIGVGSIGSRIAKYAKGFDMHVLGVRRNTGEAVPHVDSMHGLDELHAVLSRSDYVVLALPVTDETFHVIGKAELAAMKPSAFLVNVSRGNLVQEKPLYEALTSGRLRGFAADVWPNYTYGRSFPHSTMPRLQIHRLPNVTGSFDQAANADDVLERDIEWGIQNLVEFANEKPLTRGINLDLGY</sequence>
<comment type="similarity">
    <text evidence="3">Belongs to the D-isomer specific 2-hydroxyacid dehydrogenase family.</text>
</comment>
<dbReference type="SUPFAM" id="SSF52283">
    <property type="entry name" value="Formate/glycerate dehydrogenase catalytic domain-like"/>
    <property type="match status" value="1"/>
</dbReference>
<dbReference type="Pfam" id="PF02826">
    <property type="entry name" value="2-Hacid_dh_C"/>
    <property type="match status" value="1"/>
</dbReference>
<evidence type="ECO:0000256" key="3">
    <source>
        <dbReference type="RuleBase" id="RU003719"/>
    </source>
</evidence>
<protein>
    <submittedName>
        <fullName evidence="6">NAD(P)-dependent oxidoreductase</fullName>
    </submittedName>
</protein>
<evidence type="ECO:0000256" key="1">
    <source>
        <dbReference type="ARBA" id="ARBA00023002"/>
    </source>
</evidence>
<feature type="domain" description="D-isomer specific 2-hydroxyacid dehydrogenase catalytic" evidence="4">
    <location>
        <begin position="35"/>
        <end position="323"/>
    </location>
</feature>
<dbReference type="PANTHER" id="PTHR43333:SF1">
    <property type="entry name" value="D-ISOMER SPECIFIC 2-HYDROXYACID DEHYDROGENASE NAD-BINDING DOMAIN-CONTAINING PROTEIN"/>
    <property type="match status" value="1"/>
</dbReference>
<dbReference type="InterPro" id="IPR006139">
    <property type="entry name" value="D-isomer_2_OHA_DH_cat_dom"/>
</dbReference>
<dbReference type="InterPro" id="IPR006140">
    <property type="entry name" value="D-isomer_DH_NAD-bd"/>
</dbReference>
<evidence type="ECO:0000259" key="4">
    <source>
        <dbReference type="Pfam" id="PF00389"/>
    </source>
</evidence>
<evidence type="ECO:0000256" key="2">
    <source>
        <dbReference type="ARBA" id="ARBA00023027"/>
    </source>
</evidence>
<evidence type="ECO:0000313" key="7">
    <source>
        <dbReference type="Proteomes" id="UP001221546"/>
    </source>
</evidence>
<organism evidence="6 7">
    <name type="scientific">Bradyrhizobium brasilense</name>
    <dbReference type="NCBI Taxonomy" id="1419277"/>
    <lineage>
        <taxon>Bacteria</taxon>
        <taxon>Pseudomonadati</taxon>
        <taxon>Pseudomonadota</taxon>
        <taxon>Alphaproteobacteria</taxon>
        <taxon>Hyphomicrobiales</taxon>
        <taxon>Nitrobacteraceae</taxon>
        <taxon>Bradyrhizobium</taxon>
    </lineage>
</organism>
<reference evidence="6 7" key="1">
    <citation type="submission" date="2023-04" db="EMBL/GenBank/DDBJ databases">
        <title>Australian commercial rhizobial inoculants.</title>
        <authorList>
            <person name="Kohlmeier M.G."/>
            <person name="O'Hara G.W."/>
            <person name="Colombi E."/>
            <person name="Ramsay J.P."/>
            <person name="Terpolilli J."/>
        </authorList>
    </citation>
    <scope>NUCLEOTIDE SEQUENCE [LARGE SCALE GENOMIC DNA]</scope>
    <source>
        <strain evidence="6 7">CB627</strain>
    </source>
</reference>
<dbReference type="RefSeq" id="WP_310885288.1">
    <property type="nucleotide sequence ID" value="NZ_CP121646.1"/>
</dbReference>
<dbReference type="Proteomes" id="UP001221546">
    <property type="component" value="Chromosome"/>
</dbReference>
<dbReference type="PANTHER" id="PTHR43333">
    <property type="entry name" value="2-HACID_DH_C DOMAIN-CONTAINING PROTEIN"/>
    <property type="match status" value="1"/>
</dbReference>
<dbReference type="InterPro" id="IPR036291">
    <property type="entry name" value="NAD(P)-bd_dom_sf"/>
</dbReference>
<gene>
    <name evidence="6" type="ORF">QA636_35075</name>
</gene>
<evidence type="ECO:0000259" key="5">
    <source>
        <dbReference type="Pfam" id="PF02826"/>
    </source>
</evidence>
<keyword evidence="7" id="KW-1185">Reference proteome</keyword>
<accession>A0ABY8JD44</accession>
<evidence type="ECO:0000313" key="6">
    <source>
        <dbReference type="EMBL" id="WFU62629.1"/>
    </source>
</evidence>
<proteinExistence type="inferred from homology"/>